<feature type="transmembrane region" description="Helical" evidence="5">
    <location>
        <begin position="18"/>
        <end position="43"/>
    </location>
</feature>
<feature type="compositionally biased region" description="Low complexity" evidence="4">
    <location>
        <begin position="160"/>
        <end position="212"/>
    </location>
</feature>
<protein>
    <submittedName>
        <fullName evidence="7">Membrane-bound PQQ-dependent dehydrogenase, glucose/quinate/shikimate family</fullName>
    </submittedName>
</protein>
<dbReference type="PANTHER" id="PTHR32303:SF4">
    <property type="entry name" value="QUINOPROTEIN GLUCOSE DEHYDROGENASE"/>
    <property type="match status" value="1"/>
</dbReference>
<evidence type="ECO:0000259" key="6">
    <source>
        <dbReference type="Pfam" id="PF01011"/>
    </source>
</evidence>
<dbReference type="AlphaFoldDB" id="A0A291LZQ2"/>
<keyword evidence="5" id="KW-0472">Membrane</keyword>
<evidence type="ECO:0000256" key="5">
    <source>
        <dbReference type="SAM" id="Phobius"/>
    </source>
</evidence>
<dbReference type="Pfam" id="PF01011">
    <property type="entry name" value="PQQ"/>
    <property type="match status" value="1"/>
</dbReference>
<accession>A0A291LZQ2</accession>
<dbReference type="GO" id="GO:0008876">
    <property type="term" value="F:quinoprotein glucose dehydrogenase activity"/>
    <property type="evidence" value="ECO:0007669"/>
    <property type="project" value="TreeGrafter"/>
</dbReference>
<keyword evidence="3" id="KW-0560">Oxidoreductase</keyword>
<feature type="transmembrane region" description="Helical" evidence="5">
    <location>
        <begin position="49"/>
        <end position="66"/>
    </location>
</feature>
<dbReference type="InterPro" id="IPR017511">
    <property type="entry name" value="PQQ_mDH"/>
</dbReference>
<keyword evidence="8" id="KW-1185">Reference proteome</keyword>
<dbReference type="InterPro" id="IPR002372">
    <property type="entry name" value="PQQ_rpt_dom"/>
</dbReference>
<dbReference type="EMBL" id="CP021404">
    <property type="protein sequence ID" value="ATI42191.1"/>
    <property type="molecule type" value="Genomic_DNA"/>
</dbReference>
<comment type="similarity">
    <text evidence="2">Belongs to the bacterial PQQ dehydrogenase family.</text>
</comment>
<reference evidence="7 8" key="1">
    <citation type="submission" date="2017-05" db="EMBL/GenBank/DDBJ databases">
        <title>Comparative genomic and metabolic analysis of manganese-oxidizing mechanisms in Celeribater manganoxidans DY25T: its adaption to the environment of polymetallic nodule.</title>
        <authorList>
            <person name="Wang X."/>
        </authorList>
    </citation>
    <scope>NUCLEOTIDE SEQUENCE [LARGE SCALE GENOMIC DNA]</scope>
    <source>
        <strain evidence="7 8">DY25</strain>
    </source>
</reference>
<feature type="transmembrane region" description="Helical" evidence="5">
    <location>
        <begin position="126"/>
        <end position="144"/>
    </location>
</feature>
<dbReference type="KEGG" id="cmag:CBW24_09310"/>
<evidence type="ECO:0000256" key="2">
    <source>
        <dbReference type="ARBA" id="ARBA00008156"/>
    </source>
</evidence>
<keyword evidence="5" id="KW-1133">Transmembrane helix</keyword>
<name>A0A291LZQ2_9RHOB</name>
<gene>
    <name evidence="7" type="ORF">CBW24_09310</name>
</gene>
<evidence type="ECO:0000313" key="8">
    <source>
        <dbReference type="Proteomes" id="UP000219050"/>
    </source>
</evidence>
<evidence type="ECO:0000256" key="1">
    <source>
        <dbReference type="ARBA" id="ARBA00001931"/>
    </source>
</evidence>
<dbReference type="OrthoDB" id="9794322at2"/>
<dbReference type="Gene3D" id="2.140.10.10">
    <property type="entry name" value="Quinoprotein alcohol dehydrogenase-like superfamily"/>
    <property type="match status" value="2"/>
</dbReference>
<feature type="transmembrane region" description="Helical" evidence="5">
    <location>
        <begin position="98"/>
        <end position="119"/>
    </location>
</feature>
<dbReference type="InterPro" id="IPR011047">
    <property type="entry name" value="Quinoprotein_ADH-like_sf"/>
</dbReference>
<evidence type="ECO:0000256" key="4">
    <source>
        <dbReference type="SAM" id="MobiDB-lite"/>
    </source>
</evidence>
<dbReference type="GO" id="GO:0048038">
    <property type="term" value="F:quinone binding"/>
    <property type="evidence" value="ECO:0007669"/>
    <property type="project" value="InterPro"/>
</dbReference>
<dbReference type="SMART" id="SM00564">
    <property type="entry name" value="PQQ"/>
    <property type="match status" value="6"/>
</dbReference>
<comment type="cofactor">
    <cofactor evidence="1">
        <name>pyrroloquinoline quinone</name>
        <dbReference type="ChEBI" id="CHEBI:58442"/>
    </cofactor>
</comment>
<dbReference type="InterPro" id="IPR018391">
    <property type="entry name" value="PQQ_b-propeller_rpt"/>
</dbReference>
<keyword evidence="5" id="KW-0812">Transmembrane</keyword>
<feature type="region of interest" description="Disordered" evidence="4">
    <location>
        <begin position="155"/>
        <end position="270"/>
    </location>
</feature>
<dbReference type="SUPFAM" id="SSF50998">
    <property type="entry name" value="Quinoprotein alcohol dehydrogenase-like"/>
    <property type="match status" value="1"/>
</dbReference>
<evidence type="ECO:0000313" key="7">
    <source>
        <dbReference type="EMBL" id="ATI42191.1"/>
    </source>
</evidence>
<dbReference type="CDD" id="cd10280">
    <property type="entry name" value="PQQ_mGDH"/>
    <property type="match status" value="1"/>
</dbReference>
<dbReference type="RefSeq" id="WP_097373426.1">
    <property type="nucleotide sequence ID" value="NZ_CP021404.1"/>
</dbReference>
<dbReference type="PANTHER" id="PTHR32303">
    <property type="entry name" value="QUINOPROTEIN ALCOHOL DEHYDROGENASE (CYTOCHROME C)"/>
    <property type="match status" value="1"/>
</dbReference>
<dbReference type="NCBIfam" id="TIGR03074">
    <property type="entry name" value="PQQ_membr_DH"/>
    <property type="match status" value="1"/>
</dbReference>
<feature type="compositionally biased region" description="Polar residues" evidence="4">
    <location>
        <begin position="261"/>
        <end position="270"/>
    </location>
</feature>
<feature type="transmembrane region" description="Helical" evidence="5">
    <location>
        <begin position="73"/>
        <end position="92"/>
    </location>
</feature>
<organism evidence="7 8">
    <name type="scientific">Pacificitalea manganoxidans</name>
    <dbReference type="NCBI Taxonomy" id="1411902"/>
    <lineage>
        <taxon>Bacteria</taxon>
        <taxon>Pseudomonadati</taxon>
        <taxon>Pseudomonadota</taxon>
        <taxon>Alphaproteobacteria</taxon>
        <taxon>Rhodobacterales</taxon>
        <taxon>Paracoccaceae</taxon>
        <taxon>Pacificitalea</taxon>
    </lineage>
</organism>
<proteinExistence type="inferred from homology"/>
<dbReference type="GO" id="GO:0016020">
    <property type="term" value="C:membrane"/>
    <property type="evidence" value="ECO:0007669"/>
    <property type="project" value="InterPro"/>
</dbReference>
<dbReference type="Proteomes" id="UP000219050">
    <property type="component" value="Chromosome"/>
</dbReference>
<evidence type="ECO:0000256" key="3">
    <source>
        <dbReference type="ARBA" id="ARBA00023002"/>
    </source>
</evidence>
<feature type="domain" description="Pyrrolo-quinoline quinone repeat" evidence="6">
    <location>
        <begin position="254"/>
        <end position="854"/>
    </location>
</feature>
<sequence>MATTSPHGSEPPRKGLSYWWSILLGIVFAALGLVLAAGGVWLVALGGSWYYVCAGAGLLISGILLFGVNIGGFWVYLLTWIGTLIWAFWEVGADLWPLVPRVVAPTVLLIALIFALPALRRRRQAGVLAGFAAVMAAAFVLTPAPRAMAQVATIAEEPQDTAQEPTAPDAAPAEAAPETPAADTPAANTATPETDTEANAETTETSEPAADTEAPDTASDAATETPPVSLEERQTARPQASREAQRPLESGPDWPAYGATESATRYSPLSQITAENVGELEEAWRINTGDMPAGDTEGKYSPENTPIKVGNSLFMCTAMNIMLSLDPATGREKWRYDPQVSPDAIPYGATCRGVTYYADPNAEPDALCAARVVQGTLDARLIAVDAETGQLCPEFGQEGMVDLNEGIGETVPGWYAISSPPVLVRGVLVTGAQVKDGQAENAPSGVVRGYDAVTGELVWAWDMGAPDRTGAPAEGEVYTRGTPNMWTIAATDEELGFVYLPMGNSSVDYYGGNREEFENEYSTSLVAIDATTGEVAWHFQTVHYDVWDYDLGSQPTLIDMPDGTRAVILPSKQGQIYVLNAETGESLFPVEEREVPTTGGVEDGNYSPTQPYSGYASLAKPRLEEKDMWGMSPIDQLWCRIQFRRANYKGEYTPPSADRPWIQYPGYNGGSDWGSIAVDPERGILIANYNDMPNFNQLIPRDKADEMGLRPINEGGNPPAAEGAGDPQAGSPYAINVNAGWRLGFTGMLCKEPPYGWIRGIDLATGETLWDHPLGSAVNNGPFGIPSMLPMTIGTPNNGGPIITAGGVAFVAATTDNRFRAFDVETGEELWQTELPGGGQTTPITYEADGRQFVVIAPGGHHFMETPVSDAVIAYALPQQ</sequence>